<dbReference type="Gene3D" id="1.10.3470.10">
    <property type="entry name" value="ABC transporter involved in vitamin B12 uptake, BtuC"/>
    <property type="match status" value="1"/>
</dbReference>
<keyword evidence="5 7" id="KW-0472">Membrane</keyword>
<feature type="transmembrane region" description="Helical" evidence="7">
    <location>
        <begin position="6"/>
        <end position="26"/>
    </location>
</feature>
<evidence type="ECO:0000313" key="9">
    <source>
        <dbReference type="Proteomes" id="UP000295443"/>
    </source>
</evidence>
<feature type="transmembrane region" description="Helical" evidence="7">
    <location>
        <begin position="201"/>
        <end position="221"/>
    </location>
</feature>
<dbReference type="GO" id="GO:0010043">
    <property type="term" value="P:response to zinc ion"/>
    <property type="evidence" value="ECO:0007669"/>
    <property type="project" value="TreeGrafter"/>
</dbReference>
<reference evidence="8 9" key="1">
    <citation type="submission" date="2019-03" db="EMBL/GenBank/DDBJ databases">
        <title>Genome sequence of Thiobacillaceae bacterium LSR1, a sulfur-oxidizing bacterium isolated from freshwater sediment.</title>
        <authorList>
            <person name="Li S."/>
        </authorList>
    </citation>
    <scope>NUCLEOTIDE SEQUENCE [LARGE SCALE GENOMIC DNA]</scope>
    <source>
        <strain evidence="8 9">LSR1</strain>
    </source>
</reference>
<keyword evidence="9" id="KW-1185">Reference proteome</keyword>
<evidence type="ECO:0000256" key="4">
    <source>
        <dbReference type="ARBA" id="ARBA00022989"/>
    </source>
</evidence>
<evidence type="ECO:0000256" key="3">
    <source>
        <dbReference type="ARBA" id="ARBA00022692"/>
    </source>
</evidence>
<evidence type="ECO:0000256" key="6">
    <source>
        <dbReference type="RuleBase" id="RU003943"/>
    </source>
</evidence>
<comment type="subcellular location">
    <subcellularLocation>
        <location evidence="6">Cell membrane</location>
        <topology evidence="6">Multi-pass membrane protein</topology>
    </subcellularLocation>
    <subcellularLocation>
        <location evidence="1">Membrane</location>
        <topology evidence="1">Multi-pass membrane protein</topology>
    </subcellularLocation>
</comment>
<evidence type="ECO:0000313" key="8">
    <source>
        <dbReference type="EMBL" id="TCJ15504.1"/>
    </source>
</evidence>
<feature type="transmembrane region" description="Helical" evidence="7">
    <location>
        <begin position="226"/>
        <end position="243"/>
    </location>
</feature>
<feature type="transmembrane region" description="Helical" evidence="7">
    <location>
        <begin position="133"/>
        <end position="156"/>
    </location>
</feature>
<proteinExistence type="inferred from homology"/>
<dbReference type="PANTHER" id="PTHR30477">
    <property type="entry name" value="ABC-TRANSPORTER METAL-BINDING PROTEIN"/>
    <property type="match status" value="1"/>
</dbReference>
<accession>A0A4R1BEK9</accession>
<evidence type="ECO:0000256" key="1">
    <source>
        <dbReference type="ARBA" id="ARBA00004141"/>
    </source>
</evidence>
<gene>
    <name evidence="8" type="ORF">EZJ19_06625</name>
</gene>
<dbReference type="SUPFAM" id="SSF81345">
    <property type="entry name" value="ABC transporter involved in vitamin B12 uptake, BtuC"/>
    <property type="match status" value="1"/>
</dbReference>
<feature type="transmembrane region" description="Helical" evidence="7">
    <location>
        <begin position="38"/>
        <end position="59"/>
    </location>
</feature>
<dbReference type="PANTHER" id="PTHR30477:SF19">
    <property type="entry name" value="METAL ABC TRANSPORTER PERMEASE"/>
    <property type="match status" value="1"/>
</dbReference>
<keyword evidence="4 7" id="KW-1133">Transmembrane helix</keyword>
<protein>
    <submittedName>
        <fullName evidence="8">Metal ABC transporter permease</fullName>
    </submittedName>
</protein>
<sequence length="252" mass="25927">MNSAGLDPVVLLPALAAGLLVLASHVPLGMAVLERGIVFLDLAIAQFAGLGVVLVNAYLDGAPATWQIQAGAVAAAALGALFLRTMEKRLPHRQEAVIGVAFVVAACAALVLMSHDPHGAEHLQDMLVGQILWSTWSGLVPLALVTALVLAAWFGLRLGRTALGFYLLFALTVTASVQVVGIYLVFASLIVPALAAGRRLWLGYLLGAVGYAGGLAASGLFDLPSGAAVVLALAATSGVVGLLRQRRPDVVN</sequence>
<keyword evidence="6" id="KW-0813">Transport</keyword>
<name>A0A4R1BEK9_9PROT</name>
<keyword evidence="3 6" id="KW-0812">Transmembrane</keyword>
<organism evidence="8 9">
    <name type="scientific">Parasulfuritortus cantonensis</name>
    <dbReference type="NCBI Taxonomy" id="2528202"/>
    <lineage>
        <taxon>Bacteria</taxon>
        <taxon>Pseudomonadati</taxon>
        <taxon>Pseudomonadota</taxon>
        <taxon>Betaproteobacteria</taxon>
        <taxon>Nitrosomonadales</taxon>
        <taxon>Thiobacillaceae</taxon>
        <taxon>Parasulfuritortus</taxon>
    </lineage>
</organism>
<dbReference type="RefSeq" id="WP_131445840.1">
    <property type="nucleotide sequence ID" value="NZ_SJZB01000026.1"/>
</dbReference>
<dbReference type="GO" id="GO:0043190">
    <property type="term" value="C:ATP-binding cassette (ABC) transporter complex"/>
    <property type="evidence" value="ECO:0007669"/>
    <property type="project" value="InterPro"/>
</dbReference>
<dbReference type="Proteomes" id="UP000295443">
    <property type="component" value="Unassembled WGS sequence"/>
</dbReference>
<evidence type="ECO:0000256" key="2">
    <source>
        <dbReference type="ARBA" id="ARBA00008034"/>
    </source>
</evidence>
<dbReference type="InterPro" id="IPR001626">
    <property type="entry name" value="ABC_TroCD"/>
</dbReference>
<comment type="similarity">
    <text evidence="2 6">Belongs to the ABC-3 integral membrane protein family.</text>
</comment>
<feature type="transmembrane region" description="Helical" evidence="7">
    <location>
        <begin position="163"/>
        <end position="195"/>
    </location>
</feature>
<dbReference type="AlphaFoldDB" id="A0A4R1BEK9"/>
<dbReference type="GO" id="GO:0055085">
    <property type="term" value="P:transmembrane transport"/>
    <property type="evidence" value="ECO:0007669"/>
    <property type="project" value="InterPro"/>
</dbReference>
<dbReference type="EMBL" id="SJZB01000026">
    <property type="protein sequence ID" value="TCJ15504.1"/>
    <property type="molecule type" value="Genomic_DNA"/>
</dbReference>
<evidence type="ECO:0000256" key="7">
    <source>
        <dbReference type="SAM" id="Phobius"/>
    </source>
</evidence>
<feature type="transmembrane region" description="Helical" evidence="7">
    <location>
        <begin position="65"/>
        <end position="83"/>
    </location>
</feature>
<dbReference type="Pfam" id="PF00950">
    <property type="entry name" value="ABC-3"/>
    <property type="match status" value="1"/>
</dbReference>
<dbReference type="OrthoDB" id="14209at2"/>
<comment type="caution">
    <text evidence="8">The sequence shown here is derived from an EMBL/GenBank/DDBJ whole genome shotgun (WGS) entry which is preliminary data.</text>
</comment>
<evidence type="ECO:0000256" key="5">
    <source>
        <dbReference type="ARBA" id="ARBA00023136"/>
    </source>
</evidence>
<dbReference type="InterPro" id="IPR037294">
    <property type="entry name" value="ABC_BtuC-like"/>
</dbReference>
<feature type="transmembrane region" description="Helical" evidence="7">
    <location>
        <begin position="95"/>
        <end position="113"/>
    </location>
</feature>